<evidence type="ECO:0000313" key="2">
    <source>
        <dbReference type="Proteomes" id="UP000321204"/>
    </source>
</evidence>
<keyword evidence="2" id="KW-1185">Reference proteome</keyword>
<name>A0A5B8UDJ3_9BACT</name>
<dbReference type="RefSeq" id="WP_146782044.1">
    <property type="nucleotide sequence ID" value="NZ_BAABIO010000006.1"/>
</dbReference>
<dbReference type="EMBL" id="CP042433">
    <property type="protein sequence ID" value="QEC54747.1"/>
    <property type="molecule type" value="Genomic_DNA"/>
</dbReference>
<dbReference type="KEGG" id="fgg:FSB75_02135"/>
<reference evidence="1 2" key="1">
    <citation type="journal article" date="2015" name="Int. J. Syst. Evol. Microbiol.">
        <title>Flavisolibacter ginsenosidimutans sp. nov., with ginsenoside-converting activity isolated from soil used for cultivating ginseng.</title>
        <authorList>
            <person name="Zhao Y."/>
            <person name="Liu Q."/>
            <person name="Kang M.S."/>
            <person name="Jin F."/>
            <person name="Yu H."/>
            <person name="Im W.T."/>
        </authorList>
    </citation>
    <scope>NUCLEOTIDE SEQUENCE [LARGE SCALE GENOMIC DNA]</scope>
    <source>
        <strain evidence="1 2">Gsoil 636</strain>
    </source>
</reference>
<protein>
    <submittedName>
        <fullName evidence="1">Uncharacterized protein</fullName>
    </submittedName>
</protein>
<accession>A0A5B8UDJ3</accession>
<dbReference type="Proteomes" id="UP000321204">
    <property type="component" value="Chromosome"/>
</dbReference>
<dbReference type="AlphaFoldDB" id="A0A5B8UDJ3"/>
<gene>
    <name evidence="1" type="ORF">FSB75_02135</name>
</gene>
<dbReference type="OrthoDB" id="2575320at2"/>
<sequence>MQGSKIQLSTPEMELFCNAQIILTKNSILQKTVQLLSEVQNQLLETASGFIRNASPSPKISKGENYLGLPYVVLDYPRIAKGEDLFFVRSMFWWGNFYSSTLQLGGSFKERHLSVLEAAHQNLAAKDYFIGVSQYPWEHHFEETNFQKINGLSAGSFAAVLEESTHTKIAARWPLQTWDSAANNLKDSWKFLTGLIA</sequence>
<organism evidence="1 2">
    <name type="scientific">Flavisolibacter ginsenosidimutans</name>
    <dbReference type="NCBI Taxonomy" id="661481"/>
    <lineage>
        <taxon>Bacteria</taxon>
        <taxon>Pseudomonadati</taxon>
        <taxon>Bacteroidota</taxon>
        <taxon>Chitinophagia</taxon>
        <taxon>Chitinophagales</taxon>
        <taxon>Chitinophagaceae</taxon>
        <taxon>Flavisolibacter</taxon>
    </lineage>
</organism>
<proteinExistence type="predicted"/>
<evidence type="ECO:0000313" key="1">
    <source>
        <dbReference type="EMBL" id="QEC54747.1"/>
    </source>
</evidence>